<accession>X1DJA7</accession>
<reference evidence="1" key="1">
    <citation type="journal article" date="2014" name="Front. Microbiol.">
        <title>High frequency of phylogenetically diverse reductive dehalogenase-homologous genes in deep subseafloor sedimentary metagenomes.</title>
        <authorList>
            <person name="Kawai M."/>
            <person name="Futagami T."/>
            <person name="Toyoda A."/>
            <person name="Takaki Y."/>
            <person name="Nishi S."/>
            <person name="Hori S."/>
            <person name="Arai W."/>
            <person name="Tsubouchi T."/>
            <person name="Morono Y."/>
            <person name="Uchiyama I."/>
            <person name="Ito T."/>
            <person name="Fujiyama A."/>
            <person name="Inagaki F."/>
            <person name="Takami H."/>
        </authorList>
    </citation>
    <scope>NUCLEOTIDE SEQUENCE</scope>
    <source>
        <strain evidence="1">Expedition CK06-06</strain>
    </source>
</reference>
<evidence type="ECO:0000313" key="1">
    <source>
        <dbReference type="EMBL" id="GAH05099.1"/>
    </source>
</evidence>
<comment type="caution">
    <text evidence="1">The sequence shown here is derived from an EMBL/GenBank/DDBJ whole genome shotgun (WGS) entry which is preliminary data.</text>
</comment>
<protein>
    <submittedName>
        <fullName evidence="1">Uncharacterized protein</fullName>
    </submittedName>
</protein>
<sequence>WLGKDYKDEQIFIREFTKKAKRLTGTVDGRQKIKATIEETRESDYWISVK</sequence>
<gene>
    <name evidence="1" type="ORF">S01H4_40400</name>
</gene>
<feature type="non-terminal residue" evidence="1">
    <location>
        <position position="1"/>
    </location>
</feature>
<dbReference type="EMBL" id="BART01021994">
    <property type="protein sequence ID" value="GAH05099.1"/>
    <property type="molecule type" value="Genomic_DNA"/>
</dbReference>
<proteinExistence type="predicted"/>
<dbReference type="AlphaFoldDB" id="X1DJA7"/>
<name>X1DJA7_9ZZZZ</name>
<organism evidence="1">
    <name type="scientific">marine sediment metagenome</name>
    <dbReference type="NCBI Taxonomy" id="412755"/>
    <lineage>
        <taxon>unclassified sequences</taxon>
        <taxon>metagenomes</taxon>
        <taxon>ecological metagenomes</taxon>
    </lineage>
</organism>